<evidence type="ECO:0000256" key="1">
    <source>
        <dbReference type="SAM" id="Phobius"/>
    </source>
</evidence>
<keyword evidence="3" id="KW-1185">Reference proteome</keyword>
<dbReference type="OrthoDB" id="8538657at2"/>
<keyword evidence="1" id="KW-0812">Transmembrane</keyword>
<dbReference type="EMBL" id="LN827929">
    <property type="protein sequence ID" value="CEZ20265.1"/>
    <property type="molecule type" value="Genomic_DNA"/>
</dbReference>
<evidence type="ECO:0000313" key="2">
    <source>
        <dbReference type="EMBL" id="CEZ20265.1"/>
    </source>
</evidence>
<keyword evidence="1" id="KW-1133">Transmembrane helix</keyword>
<feature type="transmembrane region" description="Helical" evidence="1">
    <location>
        <begin position="46"/>
        <end position="65"/>
    </location>
</feature>
<proteinExistence type="predicted"/>
<reference evidence="3" key="1">
    <citation type="submission" date="2014-12" db="EMBL/GenBank/DDBJ databases">
        <authorList>
            <person name="Salcher M.M."/>
        </authorList>
    </citation>
    <scope>NUCLEOTIDE SEQUENCE [LARGE SCALE GENOMIC DNA]</scope>
    <source>
        <strain evidence="3">MMS-10A-171</strain>
    </source>
</reference>
<dbReference type="RefSeq" id="WP_046489088.1">
    <property type="nucleotide sequence ID" value="NZ_LN827929.1"/>
</dbReference>
<name>A0A0D6EX08_9PROT</name>
<gene>
    <name evidence="2" type="ORF">BN1208_1385</name>
</gene>
<dbReference type="STRING" id="1581557.BN1208_1385"/>
<keyword evidence="1" id="KW-0472">Membrane</keyword>
<dbReference type="HOGENOM" id="CLU_2193826_0_0_4"/>
<evidence type="ECO:0000313" key="3">
    <source>
        <dbReference type="Proteomes" id="UP000064007"/>
    </source>
</evidence>
<protein>
    <submittedName>
        <fullName evidence="2">Uncharacterized protein</fullName>
    </submittedName>
</protein>
<dbReference type="AlphaFoldDB" id="A0A0D6EX08"/>
<dbReference type="Proteomes" id="UP000064007">
    <property type="component" value="Chromosome 1"/>
</dbReference>
<dbReference type="KEGG" id="mbat:BN1208_1385"/>
<organism evidence="2 3">
    <name type="scientific">Candidatus Methylopumilus planktonicus</name>
    <dbReference type="NCBI Taxonomy" id="1581557"/>
    <lineage>
        <taxon>Bacteria</taxon>
        <taxon>Pseudomonadati</taxon>
        <taxon>Pseudomonadota</taxon>
        <taxon>Betaproteobacteria</taxon>
        <taxon>Nitrosomonadales</taxon>
        <taxon>Methylophilaceae</taxon>
        <taxon>Candidatus Methylopumilus</taxon>
    </lineage>
</organism>
<sequence>MTALFEYLHAIQLVWVDNLEYQVKQGWAWLDPVLTLVRDYFSETTVVVTVILLYTIIFSAISLYGRPPQDKKITYTNEFKNLVKGVDLHLGDEPKKTLVRKPTKNKIT</sequence>
<accession>A0A0D6EX08</accession>